<protein>
    <recommendedName>
        <fullName evidence="5">Hcp1 family type VI secretion system effector</fullName>
    </recommendedName>
</protein>
<gene>
    <name evidence="2" type="ORF">BGV66_18335</name>
    <name evidence="1" type="ORF">WJ68_25130</name>
</gene>
<accession>A0ABD6Q183</accession>
<evidence type="ECO:0008006" key="5">
    <source>
        <dbReference type="Google" id="ProtNLM"/>
    </source>
</evidence>
<evidence type="ECO:0000313" key="4">
    <source>
        <dbReference type="Proteomes" id="UP000183667"/>
    </source>
</evidence>
<dbReference type="Proteomes" id="UP000057910">
    <property type="component" value="Unassembled WGS sequence"/>
</dbReference>
<dbReference type="EMBL" id="MEAU01000026">
    <property type="protein sequence ID" value="OJA45387.1"/>
    <property type="molecule type" value="Genomic_DNA"/>
</dbReference>
<dbReference type="AlphaFoldDB" id="A0ABD6Q183"/>
<reference evidence="4" key="2">
    <citation type="submission" date="2016-08" db="EMBL/GenBank/DDBJ databases">
        <title>Population biology and virulence potential of Burkholderia ubonensis.</title>
        <authorList>
            <person name="Price E.P."/>
            <person name="Currie B.J."/>
            <person name="Wagner D.M."/>
        </authorList>
    </citation>
    <scope>NUCLEOTIDE SEQUENCE [LARGE SCALE GENOMIC DNA]</scope>
    <source>
        <strain evidence="4">MSMB0103</strain>
    </source>
</reference>
<reference evidence="2" key="3">
    <citation type="submission" date="2016-08" db="EMBL/GenBank/DDBJ databases">
        <authorList>
            <person name="Price E.P."/>
            <person name="Currie B.J."/>
            <person name="Wagner D.M."/>
        </authorList>
    </citation>
    <scope>NUCLEOTIDE SEQUENCE</scope>
    <source>
        <strain evidence="2">MSMB0103</strain>
    </source>
</reference>
<name>A0ABD6Q183_9BURK</name>
<dbReference type="SUPFAM" id="SSF141452">
    <property type="entry name" value="Hcp1-like"/>
    <property type="match status" value="1"/>
</dbReference>
<proteinExistence type="predicted"/>
<organism evidence="2 4">
    <name type="scientific">Burkholderia ubonensis</name>
    <dbReference type="NCBI Taxonomy" id="101571"/>
    <lineage>
        <taxon>Bacteria</taxon>
        <taxon>Pseudomonadati</taxon>
        <taxon>Pseudomonadota</taxon>
        <taxon>Betaproteobacteria</taxon>
        <taxon>Burkholderiales</taxon>
        <taxon>Burkholderiaceae</taxon>
        <taxon>Burkholderia</taxon>
        <taxon>Burkholderia cepacia complex</taxon>
    </lineage>
</organism>
<reference evidence="1 3" key="1">
    <citation type="submission" date="2015-11" db="EMBL/GenBank/DDBJ databases">
        <title>Expanding the genomic diversity of Burkholderia species for the development of highly accurate diagnostics.</title>
        <authorList>
            <person name="Sahl J."/>
            <person name="Keim P."/>
            <person name="Wagner D."/>
        </authorList>
    </citation>
    <scope>NUCLEOTIDE SEQUENCE [LARGE SCALE GENOMIC DNA]</scope>
    <source>
        <strain evidence="1 3">MSMB1585WGS</strain>
    </source>
</reference>
<dbReference type="Gene3D" id="2.30.110.20">
    <property type="entry name" value="Hcp1-like"/>
    <property type="match status" value="1"/>
</dbReference>
<comment type="caution">
    <text evidence="2">The sequence shown here is derived from an EMBL/GenBank/DDBJ whole genome shotgun (WGS) entry which is preliminary data.</text>
</comment>
<evidence type="ECO:0000313" key="1">
    <source>
        <dbReference type="EMBL" id="KVN76741.1"/>
    </source>
</evidence>
<dbReference type="Pfam" id="PF05638">
    <property type="entry name" value="T6SS_HCP"/>
    <property type="match status" value="1"/>
</dbReference>
<evidence type="ECO:0000313" key="2">
    <source>
        <dbReference type="EMBL" id="OJA45387.1"/>
    </source>
</evidence>
<dbReference type="EMBL" id="LPAD01000100">
    <property type="protein sequence ID" value="KVN76741.1"/>
    <property type="molecule type" value="Genomic_DNA"/>
</dbReference>
<sequence length="160" mass="17472">MSSDNITKTMKVDTITGESQLQGATGEIDLFAFDFSAHKPTDHRGPGLAESGAPYVTPVSVSFVVCGATPPLKQNFFKGTTFKTVVLKEYKTDQNNSPKPFRTVTLTDAQIQSIQNNDMTGNLTFVFKKLEEEFFTQDTVSNVLKSAGKVSFDMLTKTAA</sequence>
<dbReference type="Proteomes" id="UP000183667">
    <property type="component" value="Unassembled WGS sequence"/>
</dbReference>
<dbReference type="InterPro" id="IPR036624">
    <property type="entry name" value="Hcp1-lik_sf"/>
</dbReference>
<dbReference type="InterPro" id="IPR008514">
    <property type="entry name" value="T6SS_Hcp"/>
</dbReference>
<evidence type="ECO:0000313" key="3">
    <source>
        <dbReference type="Proteomes" id="UP000057910"/>
    </source>
</evidence>
<dbReference type="RefSeq" id="WP_059821551.1">
    <property type="nucleotide sequence ID" value="NZ_LOZC01000063.1"/>
</dbReference>